<dbReference type="SUPFAM" id="SSF54373">
    <property type="entry name" value="FAD-linked reductases, C-terminal domain"/>
    <property type="match status" value="1"/>
</dbReference>
<dbReference type="EMBL" id="JAKJXP020000007">
    <property type="protein sequence ID" value="KAK7756424.1"/>
    <property type="molecule type" value="Genomic_DNA"/>
</dbReference>
<gene>
    <name evidence="7" type="ORF">SLS62_001650</name>
</gene>
<comment type="similarity">
    <text evidence="1 4">Belongs to the GMC oxidoreductase family.</text>
</comment>
<reference evidence="7 8" key="1">
    <citation type="submission" date="2024-02" db="EMBL/GenBank/DDBJ databases">
        <title>De novo assembly and annotation of 12 fungi associated with fruit tree decline syndrome in Ontario, Canada.</title>
        <authorList>
            <person name="Sulman M."/>
            <person name="Ellouze W."/>
            <person name="Ilyukhin E."/>
        </authorList>
    </citation>
    <scope>NUCLEOTIDE SEQUENCE [LARGE SCALE GENOMIC DNA]</scope>
    <source>
        <strain evidence="7 8">M11/M66-122</strain>
    </source>
</reference>
<dbReference type="InterPro" id="IPR007867">
    <property type="entry name" value="GMC_OxRtase_C"/>
</dbReference>
<accession>A0AAN9YVZ0</accession>
<dbReference type="PROSITE" id="PS00624">
    <property type="entry name" value="GMC_OXRED_2"/>
    <property type="match status" value="1"/>
</dbReference>
<dbReference type="Pfam" id="PF05199">
    <property type="entry name" value="GMC_oxred_C"/>
    <property type="match status" value="1"/>
</dbReference>
<dbReference type="PANTHER" id="PTHR11552:SF123">
    <property type="entry name" value="GMC OXIDOREDUCTASE (AFU_ORTHOLOGUE AFUA_2G01770)-RELATED"/>
    <property type="match status" value="1"/>
</dbReference>
<comment type="caution">
    <text evidence="7">The sequence shown here is derived from an EMBL/GenBank/DDBJ whole genome shotgun (WGS) entry which is preliminary data.</text>
</comment>
<dbReference type="GO" id="GO:0016614">
    <property type="term" value="F:oxidoreductase activity, acting on CH-OH group of donors"/>
    <property type="evidence" value="ECO:0007669"/>
    <property type="project" value="InterPro"/>
</dbReference>
<comment type="cofactor">
    <cofactor evidence="3">
        <name>FAD</name>
        <dbReference type="ChEBI" id="CHEBI:57692"/>
    </cofactor>
</comment>
<dbReference type="Pfam" id="PF00732">
    <property type="entry name" value="GMC_oxred_N"/>
    <property type="match status" value="1"/>
</dbReference>
<sequence>MAAESLAADYIVVGGGLTGCLMASRLSQSAKKPSVILLEAGPDPSSNPAAAGFLSGLSLLGGELDWAYQSEPVKETADRVHTLNAGKALGGGSVLNFGGWLRADAADYDEWAEAVGGDKRWSYEGLKPWFRKSERFSQGSGGPDLDPDEHGFDGPMHVTTIAASEPDGRRKYLLREPVKEAWAELGVLPNLQRKHGAIAGLADMYENSRAGMRQPSNAAYPLNDVKVLTNSVVKRVTFSGSGSDPTATAKATGVELSDGRQIAARREVILCAGAYRTPQILMLSGIGPSPTLREHGIPTVCEAPHVGQNLHDHFAIYFAFRLRDPYPSQGYALGSPAWQDPALFKGLPWDWVVSQPLPAEILSRHDGSEEAEKKRDRNLWEVITIYAPPGIPGIPVDGTHVATSTMLLLPTSRGAVSIRSASPDVPPRIEPNYLSTALDRGTLVHAARQTLKAMLATGPMSSIVEGETPPSGEGLDGYGLTPLTADASDGEIEERIRRTGMQHHHSGGTAAMGKVVDGEGKVLGVGGLRIADASIVPMPLGGHPQATLYAMGEQLASMIIENA</sequence>
<feature type="active site" description="Proton donor" evidence="2">
    <location>
        <position position="505"/>
    </location>
</feature>
<keyword evidence="3 4" id="KW-0274">FAD</keyword>
<dbReference type="InterPro" id="IPR012132">
    <property type="entry name" value="GMC_OxRdtase"/>
</dbReference>
<dbReference type="InterPro" id="IPR000172">
    <property type="entry name" value="GMC_OxRdtase_N"/>
</dbReference>
<feature type="domain" description="Glucose-methanol-choline oxidoreductase N-terminal" evidence="6">
    <location>
        <begin position="273"/>
        <end position="287"/>
    </location>
</feature>
<dbReference type="SUPFAM" id="SSF51905">
    <property type="entry name" value="FAD/NAD(P)-binding domain"/>
    <property type="match status" value="1"/>
</dbReference>
<feature type="active site" description="Proton acceptor" evidence="2">
    <location>
        <position position="543"/>
    </location>
</feature>
<evidence type="ECO:0000313" key="7">
    <source>
        <dbReference type="EMBL" id="KAK7756424.1"/>
    </source>
</evidence>
<evidence type="ECO:0000256" key="4">
    <source>
        <dbReference type="RuleBase" id="RU003968"/>
    </source>
</evidence>
<dbReference type="PROSITE" id="PS00623">
    <property type="entry name" value="GMC_OXRED_1"/>
    <property type="match status" value="1"/>
</dbReference>
<dbReference type="PIRSF" id="PIRSF000137">
    <property type="entry name" value="Alcohol_oxidase"/>
    <property type="match status" value="1"/>
</dbReference>
<feature type="binding site" evidence="3">
    <location>
        <begin position="544"/>
        <end position="545"/>
    </location>
    <ligand>
        <name>FAD</name>
        <dbReference type="ChEBI" id="CHEBI:57692"/>
    </ligand>
</feature>
<dbReference type="Gene3D" id="3.50.50.60">
    <property type="entry name" value="FAD/NAD(P)-binding domain"/>
    <property type="match status" value="1"/>
</dbReference>
<evidence type="ECO:0000259" key="5">
    <source>
        <dbReference type="PROSITE" id="PS00623"/>
    </source>
</evidence>
<feature type="domain" description="Glucose-methanol-choline oxidoreductase N-terminal" evidence="5">
    <location>
        <begin position="86"/>
        <end position="109"/>
    </location>
</feature>
<dbReference type="Proteomes" id="UP001320420">
    <property type="component" value="Unassembled WGS sequence"/>
</dbReference>
<organism evidence="7 8">
    <name type="scientific">Diatrype stigma</name>
    <dbReference type="NCBI Taxonomy" id="117547"/>
    <lineage>
        <taxon>Eukaryota</taxon>
        <taxon>Fungi</taxon>
        <taxon>Dikarya</taxon>
        <taxon>Ascomycota</taxon>
        <taxon>Pezizomycotina</taxon>
        <taxon>Sordariomycetes</taxon>
        <taxon>Xylariomycetidae</taxon>
        <taxon>Xylariales</taxon>
        <taxon>Diatrypaceae</taxon>
        <taxon>Diatrype</taxon>
    </lineage>
</organism>
<keyword evidence="8" id="KW-1185">Reference proteome</keyword>
<evidence type="ECO:0000256" key="2">
    <source>
        <dbReference type="PIRSR" id="PIRSR000137-1"/>
    </source>
</evidence>
<proteinExistence type="inferred from homology"/>
<dbReference type="PANTHER" id="PTHR11552">
    <property type="entry name" value="GLUCOSE-METHANOL-CHOLINE GMC OXIDOREDUCTASE"/>
    <property type="match status" value="1"/>
</dbReference>
<dbReference type="InterPro" id="IPR036188">
    <property type="entry name" value="FAD/NAD-bd_sf"/>
</dbReference>
<keyword evidence="4" id="KW-0285">Flavoprotein</keyword>
<dbReference type="GO" id="GO:0050660">
    <property type="term" value="F:flavin adenine dinucleotide binding"/>
    <property type="evidence" value="ECO:0007669"/>
    <property type="project" value="InterPro"/>
</dbReference>
<evidence type="ECO:0000256" key="3">
    <source>
        <dbReference type="PIRSR" id="PIRSR000137-2"/>
    </source>
</evidence>
<feature type="binding site" evidence="3">
    <location>
        <position position="233"/>
    </location>
    <ligand>
        <name>FAD</name>
        <dbReference type="ChEBI" id="CHEBI:57692"/>
    </ligand>
</feature>
<protein>
    <recommendedName>
        <fullName evidence="5 6">Glucose-methanol-choline oxidoreductase N-terminal domain-containing protein</fullName>
    </recommendedName>
</protein>
<name>A0AAN9YVZ0_9PEZI</name>
<dbReference type="AlphaFoldDB" id="A0AAN9YVZ0"/>
<evidence type="ECO:0000259" key="6">
    <source>
        <dbReference type="PROSITE" id="PS00624"/>
    </source>
</evidence>
<evidence type="ECO:0000256" key="1">
    <source>
        <dbReference type="ARBA" id="ARBA00010790"/>
    </source>
</evidence>
<evidence type="ECO:0000313" key="8">
    <source>
        <dbReference type="Proteomes" id="UP001320420"/>
    </source>
</evidence>
<dbReference type="Gene3D" id="3.30.560.10">
    <property type="entry name" value="Glucose Oxidase, domain 3"/>
    <property type="match status" value="1"/>
</dbReference>